<gene>
    <name evidence="3" type="ORF">GCM10007116_15130</name>
    <name evidence="2" type="ORF">HS1genome_1806</name>
</gene>
<dbReference type="Gene3D" id="4.10.1060.50">
    <property type="match status" value="1"/>
</dbReference>
<evidence type="ECO:0000313" key="3">
    <source>
        <dbReference type="EMBL" id="GGT98688.1"/>
    </source>
</evidence>
<feature type="domain" description="DZANK-type" evidence="1">
    <location>
        <begin position="2"/>
        <end position="76"/>
    </location>
</feature>
<sequence>MCEAELPDDSQYCLVCGNEFSQASYQPPQIQYQPPAYQPQQYQTQPDPYQIQQNGVTCPHCGYVNPPGTKHCGNCGKEIKKHHFL</sequence>
<name>A0A348B5G5_9CREN</name>
<dbReference type="KEGG" id="sacd:HS1genome_1806"/>
<dbReference type="InterPro" id="IPR025874">
    <property type="entry name" value="DZR"/>
</dbReference>
<evidence type="ECO:0000313" key="2">
    <source>
        <dbReference type="EMBL" id="BBD73417.1"/>
    </source>
</evidence>
<evidence type="ECO:0000259" key="1">
    <source>
        <dbReference type="Pfam" id="PF12773"/>
    </source>
</evidence>
<accession>A0A348B5G5</accession>
<reference evidence="3" key="1">
    <citation type="journal article" date="2014" name="Int. J. Syst. Evol. Microbiol.">
        <title>Complete genome sequence of Corynebacterium casei LMG S-19264T (=DSM 44701T), isolated from a smear-ripened cheese.</title>
        <authorList>
            <consortium name="US DOE Joint Genome Institute (JGI-PGF)"/>
            <person name="Walter F."/>
            <person name="Albersmeier A."/>
            <person name="Kalinowski J."/>
            <person name="Ruckert C."/>
        </authorList>
    </citation>
    <scope>NUCLEOTIDE SEQUENCE</scope>
    <source>
        <strain evidence="3">JCM 31740</strain>
    </source>
</reference>
<dbReference type="Proteomes" id="UP000616143">
    <property type="component" value="Unassembled WGS sequence"/>
</dbReference>
<reference evidence="3" key="4">
    <citation type="submission" date="2020-09" db="EMBL/GenBank/DDBJ databases">
        <authorList>
            <person name="Sun Q."/>
            <person name="Ohkuma M."/>
        </authorList>
    </citation>
    <scope>NUCLEOTIDE SEQUENCE</scope>
    <source>
        <strain evidence="3">JCM 31740</strain>
    </source>
</reference>
<dbReference type="EMBL" id="BMQS01000013">
    <property type="protein sequence ID" value="GGT98688.1"/>
    <property type="molecule type" value="Genomic_DNA"/>
</dbReference>
<proteinExistence type="predicted"/>
<dbReference type="InterPro" id="IPR038587">
    <property type="entry name" value="Ribosomal_eL40_sf"/>
</dbReference>
<evidence type="ECO:0000313" key="4">
    <source>
        <dbReference type="Proteomes" id="UP000276741"/>
    </source>
</evidence>
<protein>
    <recommendedName>
        <fullName evidence="1">DZANK-type domain-containing protein</fullName>
    </recommendedName>
</protein>
<dbReference type="EMBL" id="AP018553">
    <property type="protein sequence ID" value="BBD73417.1"/>
    <property type="molecule type" value="Genomic_DNA"/>
</dbReference>
<dbReference type="Proteomes" id="UP000276741">
    <property type="component" value="Chromosome"/>
</dbReference>
<reference evidence="4" key="2">
    <citation type="submission" date="2018-04" db="EMBL/GenBank/DDBJ databases">
        <title>Complete genome sequence of Sulfodiicoccus acidiphilus strain HS-1.</title>
        <authorList>
            <person name="Sakai H.D."/>
            <person name="Kurosawa N."/>
        </authorList>
    </citation>
    <scope>NUCLEOTIDE SEQUENCE [LARGE SCALE GENOMIC DNA]</scope>
    <source>
        <strain evidence="4">HS-1</strain>
    </source>
</reference>
<reference evidence="2" key="3">
    <citation type="journal article" date="2019" name="BMC Res. Notes">
        <title>Complete genome sequence of the Sulfodiicoccus acidiphilus strain HS-1T, the first crenarchaeon that lacks polB3, isolated from an acidic hot spring in Ohwaku-dani, Hakone, Japan.</title>
        <authorList>
            <person name="Sakai H.D."/>
            <person name="Kurosawa N."/>
        </authorList>
    </citation>
    <scope>NUCLEOTIDE SEQUENCE</scope>
    <source>
        <strain evidence="2">HS-1</strain>
    </source>
</reference>
<keyword evidence="4" id="KW-1185">Reference proteome</keyword>
<organism evidence="2 4">
    <name type="scientific">Sulfodiicoccus acidiphilus</name>
    <dbReference type="NCBI Taxonomy" id="1670455"/>
    <lineage>
        <taxon>Archaea</taxon>
        <taxon>Thermoproteota</taxon>
        <taxon>Thermoprotei</taxon>
        <taxon>Sulfolobales</taxon>
        <taxon>Sulfolobaceae</taxon>
        <taxon>Sulfodiicoccus</taxon>
    </lineage>
</organism>
<dbReference type="Pfam" id="PF12773">
    <property type="entry name" value="DZR"/>
    <property type="match status" value="1"/>
</dbReference>
<dbReference type="AlphaFoldDB" id="A0A348B5G5"/>